<evidence type="ECO:0008006" key="3">
    <source>
        <dbReference type="Google" id="ProtNLM"/>
    </source>
</evidence>
<evidence type="ECO:0000313" key="1">
    <source>
        <dbReference type="EMBL" id="PFH51757.1"/>
    </source>
</evidence>
<sequence length="138" mass="15628">MFIQVDNRRWIINVRGVANVISSKGTQNVVYGFLYTLSQADEAKLNRYEGFPHIYGKKILPVSLLTRPNPTTDGSDLGTKEEHLNALVYVDVERTDEGDIREEYIGRMRLAIADALGEGIPPEYIDKYIGKWVPILES</sequence>
<organism evidence="1 2">
    <name type="scientific">Amanita thiersii Skay4041</name>
    <dbReference type="NCBI Taxonomy" id="703135"/>
    <lineage>
        <taxon>Eukaryota</taxon>
        <taxon>Fungi</taxon>
        <taxon>Dikarya</taxon>
        <taxon>Basidiomycota</taxon>
        <taxon>Agaricomycotina</taxon>
        <taxon>Agaricomycetes</taxon>
        <taxon>Agaricomycetidae</taxon>
        <taxon>Agaricales</taxon>
        <taxon>Pluteineae</taxon>
        <taxon>Amanitaceae</taxon>
        <taxon>Amanita</taxon>
    </lineage>
</organism>
<dbReference type="AlphaFoldDB" id="A0A2A9NU05"/>
<dbReference type="Gene3D" id="3.10.490.10">
    <property type="entry name" value="Gamma-glutamyl cyclotransferase-like"/>
    <property type="match status" value="1"/>
</dbReference>
<reference evidence="1 2" key="1">
    <citation type="submission" date="2014-02" db="EMBL/GenBank/DDBJ databases">
        <title>Transposable element dynamics among asymbiotic and ectomycorrhizal Amanita fungi.</title>
        <authorList>
            <consortium name="DOE Joint Genome Institute"/>
            <person name="Hess J."/>
            <person name="Skrede I."/>
            <person name="Wolfe B."/>
            <person name="LaButti K."/>
            <person name="Ohm R.A."/>
            <person name="Grigoriev I.V."/>
            <person name="Pringle A."/>
        </authorList>
    </citation>
    <scope>NUCLEOTIDE SEQUENCE [LARGE SCALE GENOMIC DNA]</scope>
    <source>
        <strain evidence="1 2">SKay4041</strain>
    </source>
</reference>
<dbReference type="SUPFAM" id="SSF110857">
    <property type="entry name" value="Gamma-glutamyl cyclotransferase-like"/>
    <property type="match status" value="1"/>
</dbReference>
<dbReference type="EMBL" id="KZ301985">
    <property type="protein sequence ID" value="PFH51757.1"/>
    <property type="molecule type" value="Genomic_DNA"/>
</dbReference>
<evidence type="ECO:0000313" key="2">
    <source>
        <dbReference type="Proteomes" id="UP000242287"/>
    </source>
</evidence>
<protein>
    <recommendedName>
        <fullName evidence="3">Gamma-glutamylcyclotransferase</fullName>
    </recommendedName>
</protein>
<accession>A0A2A9NU05</accession>
<dbReference type="OrthoDB" id="2924818at2759"/>
<name>A0A2A9NU05_9AGAR</name>
<dbReference type="InterPro" id="IPR013024">
    <property type="entry name" value="GGCT-like"/>
</dbReference>
<proteinExistence type="predicted"/>
<gene>
    <name evidence="1" type="ORF">AMATHDRAFT_46922</name>
</gene>
<dbReference type="CDD" id="cd06661">
    <property type="entry name" value="GGCT_like"/>
    <property type="match status" value="1"/>
</dbReference>
<keyword evidence="2" id="KW-1185">Reference proteome</keyword>
<dbReference type="InterPro" id="IPR036568">
    <property type="entry name" value="GGCT-like_sf"/>
</dbReference>
<dbReference type="Proteomes" id="UP000242287">
    <property type="component" value="Unassembled WGS sequence"/>
</dbReference>